<dbReference type="EMBL" id="JBEXAC010000001">
    <property type="protein sequence ID" value="MET6996321.1"/>
    <property type="molecule type" value="Genomic_DNA"/>
</dbReference>
<evidence type="ECO:0000259" key="2">
    <source>
        <dbReference type="Pfam" id="PF04773"/>
    </source>
</evidence>
<reference evidence="4 5" key="1">
    <citation type="submission" date="2024-06" db="EMBL/GenBank/DDBJ databases">
        <title>Chitinophaga defluvii sp. nov., isolated from municipal sewage.</title>
        <authorList>
            <person name="Zhang L."/>
        </authorList>
    </citation>
    <scope>NUCLEOTIDE SEQUENCE [LARGE SCALE GENOMIC DNA]</scope>
    <source>
        <strain evidence="4 5">H8</strain>
    </source>
</reference>
<dbReference type="PIRSF" id="PIRSF018266">
    <property type="entry name" value="FecR"/>
    <property type="match status" value="1"/>
</dbReference>
<keyword evidence="1" id="KW-0472">Membrane</keyword>
<evidence type="ECO:0000313" key="4">
    <source>
        <dbReference type="EMBL" id="MET6996321.1"/>
    </source>
</evidence>
<comment type="caution">
    <text evidence="4">The sequence shown here is derived from an EMBL/GenBank/DDBJ whole genome shotgun (WGS) entry which is preliminary data.</text>
</comment>
<feature type="domain" description="Protein FecR C-terminal" evidence="3">
    <location>
        <begin position="317"/>
        <end position="383"/>
    </location>
</feature>
<accession>A0ABV2SZX3</accession>
<dbReference type="InterPro" id="IPR032508">
    <property type="entry name" value="FecR_C"/>
</dbReference>
<organism evidence="4 5">
    <name type="scientific">Chitinophaga defluvii</name>
    <dbReference type="NCBI Taxonomy" id="3163343"/>
    <lineage>
        <taxon>Bacteria</taxon>
        <taxon>Pseudomonadati</taxon>
        <taxon>Bacteroidota</taxon>
        <taxon>Chitinophagia</taxon>
        <taxon>Chitinophagales</taxon>
        <taxon>Chitinophagaceae</taxon>
        <taxon>Chitinophaga</taxon>
    </lineage>
</organism>
<dbReference type="Gene3D" id="2.60.120.1440">
    <property type="match status" value="1"/>
</dbReference>
<dbReference type="Proteomes" id="UP001549749">
    <property type="component" value="Unassembled WGS sequence"/>
</dbReference>
<proteinExistence type="predicted"/>
<dbReference type="RefSeq" id="WP_354658967.1">
    <property type="nucleotide sequence ID" value="NZ_JBEXAC010000001.1"/>
</dbReference>
<dbReference type="InterPro" id="IPR012373">
    <property type="entry name" value="Ferrdict_sens_TM"/>
</dbReference>
<dbReference type="Pfam" id="PF16344">
    <property type="entry name" value="FecR_C"/>
    <property type="match status" value="1"/>
</dbReference>
<dbReference type="InterPro" id="IPR006860">
    <property type="entry name" value="FecR"/>
</dbReference>
<keyword evidence="5" id="KW-1185">Reference proteome</keyword>
<feature type="domain" description="FecR protein" evidence="2">
    <location>
        <begin position="180"/>
        <end position="275"/>
    </location>
</feature>
<keyword evidence="1" id="KW-0812">Transmembrane</keyword>
<evidence type="ECO:0000259" key="3">
    <source>
        <dbReference type="Pfam" id="PF16344"/>
    </source>
</evidence>
<evidence type="ECO:0000256" key="1">
    <source>
        <dbReference type="SAM" id="Phobius"/>
    </source>
</evidence>
<sequence length="386" mass="43847">MENTHIEELFKKYLLGIITEQELAYLYDFFQQQENQQELDALFINFFSEELVESPPLATKATIVKDLAWQGIEKRLGMTTSGQKFRRMSWWKGVAAAAGLLLVLSSGFYFYREYAGNRTATTRFANLDIPPGTNRATLTTSNGTVYQLNGEKEEIVIDKESIRYKDGDILPVKDVIQLVTLNTPKGGQYRVTLSDGTRVWLNAASSLSYPTSFNGKDREVTLHGEAYFEVSQHASQPFIVHTPKQDIKVLGTEFNINCYQDEGKTVTTLVTGSVRLESSGGLPLQMRPGEQALLDKEDFNVAMVDVSLYTAWKDGDFRFRATPLIEVLHQLERWYDLDIDYNGIPEDIKIHASIRRDKKLSTVLHALEKIGDIKFDVNDRSIRVIH</sequence>
<feature type="transmembrane region" description="Helical" evidence="1">
    <location>
        <begin position="90"/>
        <end position="111"/>
    </location>
</feature>
<dbReference type="PANTHER" id="PTHR30273:SF2">
    <property type="entry name" value="PROTEIN FECR"/>
    <property type="match status" value="1"/>
</dbReference>
<dbReference type="Pfam" id="PF04773">
    <property type="entry name" value="FecR"/>
    <property type="match status" value="1"/>
</dbReference>
<evidence type="ECO:0000313" key="5">
    <source>
        <dbReference type="Proteomes" id="UP001549749"/>
    </source>
</evidence>
<protein>
    <submittedName>
        <fullName evidence="4">FecR domain-containing protein</fullName>
    </submittedName>
</protein>
<dbReference type="Gene3D" id="3.55.50.30">
    <property type="match status" value="1"/>
</dbReference>
<keyword evidence="1" id="KW-1133">Transmembrane helix</keyword>
<gene>
    <name evidence="4" type="ORF">ABR189_03040</name>
</gene>
<dbReference type="PANTHER" id="PTHR30273">
    <property type="entry name" value="PERIPLASMIC SIGNAL SENSOR AND SIGMA FACTOR ACTIVATOR FECR-RELATED"/>
    <property type="match status" value="1"/>
</dbReference>
<name>A0ABV2SZX3_9BACT</name>